<dbReference type="PANTHER" id="PTHR44942:SF4">
    <property type="entry name" value="METHYLTRANSFERASE TYPE 11 DOMAIN-CONTAINING PROTEIN"/>
    <property type="match status" value="1"/>
</dbReference>
<dbReference type="InterPro" id="IPR013216">
    <property type="entry name" value="Methyltransf_11"/>
</dbReference>
<evidence type="ECO:0000313" key="6">
    <source>
        <dbReference type="Proteomes" id="UP000265643"/>
    </source>
</evidence>
<dbReference type="Proteomes" id="UP000265643">
    <property type="component" value="Unassembled WGS sequence"/>
</dbReference>
<keyword evidence="2 5" id="KW-0489">Methyltransferase</keyword>
<dbReference type="EMBL" id="BHGK01000001">
    <property type="protein sequence ID" value="GCA67968.1"/>
    <property type="molecule type" value="Genomic_DNA"/>
</dbReference>
<dbReference type="InterPro" id="IPR051052">
    <property type="entry name" value="Diverse_substrate_MTase"/>
</dbReference>
<organism evidence="5 6">
    <name type="scientific">Mediterraneibacter butyricigenes</name>
    <dbReference type="NCBI Taxonomy" id="2316025"/>
    <lineage>
        <taxon>Bacteria</taxon>
        <taxon>Bacillati</taxon>
        <taxon>Bacillota</taxon>
        <taxon>Clostridia</taxon>
        <taxon>Lachnospirales</taxon>
        <taxon>Lachnospiraceae</taxon>
        <taxon>Mediterraneibacter</taxon>
    </lineage>
</organism>
<dbReference type="CDD" id="cd02440">
    <property type="entry name" value="AdoMet_MTases"/>
    <property type="match status" value="1"/>
</dbReference>
<evidence type="ECO:0000313" key="5">
    <source>
        <dbReference type="EMBL" id="GCA67968.1"/>
    </source>
</evidence>
<keyword evidence="6" id="KW-1185">Reference proteome</keyword>
<dbReference type="Gene3D" id="3.40.50.150">
    <property type="entry name" value="Vaccinia Virus protein VP39"/>
    <property type="match status" value="1"/>
</dbReference>
<comment type="similarity">
    <text evidence="1">Belongs to the methyltransferase superfamily.</text>
</comment>
<keyword evidence="3 5" id="KW-0808">Transferase</keyword>
<gene>
    <name evidence="5" type="ORF">KGMB01110_24040</name>
</gene>
<protein>
    <submittedName>
        <fullName evidence="5">SAM-dependent methyltransferase</fullName>
    </submittedName>
</protein>
<feature type="domain" description="Methyltransferase type 11" evidence="4">
    <location>
        <begin position="45"/>
        <end position="141"/>
    </location>
</feature>
<dbReference type="AlphaFoldDB" id="A0A391PAE4"/>
<dbReference type="PANTHER" id="PTHR44942">
    <property type="entry name" value="METHYLTRANSF_11 DOMAIN-CONTAINING PROTEIN"/>
    <property type="match status" value="1"/>
</dbReference>
<comment type="caution">
    <text evidence="5">The sequence shown here is derived from an EMBL/GenBank/DDBJ whole genome shotgun (WGS) entry which is preliminary data.</text>
</comment>
<evidence type="ECO:0000256" key="1">
    <source>
        <dbReference type="ARBA" id="ARBA00008361"/>
    </source>
</evidence>
<evidence type="ECO:0000259" key="4">
    <source>
        <dbReference type="Pfam" id="PF08241"/>
    </source>
</evidence>
<dbReference type="Pfam" id="PF08241">
    <property type="entry name" value="Methyltransf_11"/>
    <property type="match status" value="1"/>
</dbReference>
<evidence type="ECO:0000256" key="3">
    <source>
        <dbReference type="ARBA" id="ARBA00022679"/>
    </source>
</evidence>
<evidence type="ECO:0000256" key="2">
    <source>
        <dbReference type="ARBA" id="ARBA00022603"/>
    </source>
</evidence>
<sequence length="253" mass="29322">MKHNETVKQSFKKQAEKFATYHMAKAEYTDYLVKQIGTKGTEHALEVAAGTCICGRALAPFVKDMICLDLTEEMLAQGKKLAEESRIKNIYFQTGNAEELPYESETFDLVITRLSFHHFDDPQKPFQEMKRVMKKGGKLVVWDMEAAEETLRTVDDKIEKMRDPSHTRILSREEFEKMFEKDFTLQCEETTLVPVNLKSWMELTDTPEDVQKEITELMKTELSGGSKTGFSPYKKESQIMFDHRWLLLIGIKN</sequence>
<dbReference type="RefSeq" id="WP_117603455.1">
    <property type="nucleotide sequence ID" value="NZ_BHGK01000001.1"/>
</dbReference>
<reference evidence="6" key="1">
    <citation type="submission" date="2018-09" db="EMBL/GenBank/DDBJ databases">
        <title>Draft Genome Sequence of Mediterraneibacter sp. KCTC 15684.</title>
        <authorList>
            <person name="Kim J.S."/>
            <person name="Han K.I."/>
            <person name="Suh M.K."/>
            <person name="Lee K.C."/>
            <person name="Eom M.K."/>
            <person name="Lee J.H."/>
            <person name="Park S.H."/>
            <person name="Kang S.W."/>
            <person name="Park J.E."/>
            <person name="Oh B.S."/>
            <person name="Yu S.Y."/>
            <person name="Choi S.H."/>
            <person name="Lee D.H."/>
            <person name="Yoon H."/>
            <person name="Kim B."/>
            <person name="Yang S.J."/>
            <person name="Lee J.S."/>
        </authorList>
    </citation>
    <scope>NUCLEOTIDE SEQUENCE [LARGE SCALE GENOMIC DNA]</scope>
    <source>
        <strain evidence="6">KCTC 15684</strain>
    </source>
</reference>
<accession>A0A391PAE4</accession>
<proteinExistence type="inferred from homology"/>
<dbReference type="GO" id="GO:0008757">
    <property type="term" value="F:S-adenosylmethionine-dependent methyltransferase activity"/>
    <property type="evidence" value="ECO:0007669"/>
    <property type="project" value="InterPro"/>
</dbReference>
<dbReference type="InterPro" id="IPR029063">
    <property type="entry name" value="SAM-dependent_MTases_sf"/>
</dbReference>
<dbReference type="GO" id="GO:0032259">
    <property type="term" value="P:methylation"/>
    <property type="evidence" value="ECO:0007669"/>
    <property type="project" value="UniProtKB-KW"/>
</dbReference>
<dbReference type="SUPFAM" id="SSF53335">
    <property type="entry name" value="S-adenosyl-L-methionine-dependent methyltransferases"/>
    <property type="match status" value="1"/>
</dbReference>
<name>A0A391PAE4_9FIRM</name>